<keyword evidence="2" id="KW-1133">Transmembrane helix</keyword>
<dbReference type="InterPro" id="IPR000045">
    <property type="entry name" value="Prepilin_IV_endopep_pep"/>
</dbReference>
<keyword evidence="2" id="KW-0472">Membrane</keyword>
<dbReference type="AlphaFoldDB" id="A0AA96GI82"/>
<keyword evidence="5" id="KW-1185">Reference proteome</keyword>
<dbReference type="GO" id="GO:0004190">
    <property type="term" value="F:aspartic-type endopeptidase activity"/>
    <property type="evidence" value="ECO:0007669"/>
    <property type="project" value="InterPro"/>
</dbReference>
<evidence type="ECO:0000313" key="5">
    <source>
        <dbReference type="Proteomes" id="UP001302494"/>
    </source>
</evidence>
<evidence type="ECO:0000256" key="2">
    <source>
        <dbReference type="SAM" id="Phobius"/>
    </source>
</evidence>
<dbReference type="PANTHER" id="PTHR30487:SF0">
    <property type="entry name" value="PREPILIN LEADER PEPTIDASE_N-METHYLTRANSFERASE-RELATED"/>
    <property type="match status" value="1"/>
</dbReference>
<feature type="transmembrane region" description="Helical" evidence="2">
    <location>
        <begin position="83"/>
        <end position="111"/>
    </location>
</feature>
<organism evidence="4 5">
    <name type="scientific">Candidatus Nitrospira neomarina</name>
    <dbReference type="NCBI Taxonomy" id="3020899"/>
    <lineage>
        <taxon>Bacteria</taxon>
        <taxon>Pseudomonadati</taxon>
        <taxon>Nitrospirota</taxon>
        <taxon>Nitrospiria</taxon>
        <taxon>Nitrospirales</taxon>
        <taxon>Nitrospiraceae</taxon>
        <taxon>Nitrospira</taxon>
    </lineage>
</organism>
<dbReference type="KEGG" id="nneo:PQG83_19710"/>
<accession>A0AA96GI82</accession>
<reference evidence="4 5" key="1">
    <citation type="submission" date="2023-01" db="EMBL/GenBank/DDBJ databases">
        <title>Cultivation and genomic characterization of new, ubiquitous marine nitrite-oxidizing bacteria from the Nitrospirales.</title>
        <authorList>
            <person name="Mueller A.J."/>
            <person name="Daebeler A."/>
            <person name="Herbold C.W."/>
            <person name="Kirkegaard R.H."/>
            <person name="Daims H."/>
        </authorList>
    </citation>
    <scope>NUCLEOTIDE SEQUENCE [LARGE SCALE GENOMIC DNA]</scope>
    <source>
        <strain evidence="4 5">DK</strain>
    </source>
</reference>
<comment type="similarity">
    <text evidence="1">Belongs to the peptidase A24 family.</text>
</comment>
<gene>
    <name evidence="4" type="ORF">PQG83_19710</name>
</gene>
<keyword evidence="2" id="KW-0812">Transmembrane</keyword>
<proteinExistence type="inferred from homology"/>
<dbReference type="Pfam" id="PF01478">
    <property type="entry name" value="Peptidase_A24"/>
    <property type="match status" value="1"/>
</dbReference>
<evidence type="ECO:0000256" key="1">
    <source>
        <dbReference type="ARBA" id="ARBA00005801"/>
    </source>
</evidence>
<dbReference type="GO" id="GO:0006465">
    <property type="term" value="P:signal peptide processing"/>
    <property type="evidence" value="ECO:0007669"/>
    <property type="project" value="TreeGrafter"/>
</dbReference>
<feature type="transmembrane region" description="Helical" evidence="2">
    <location>
        <begin position="27"/>
        <end position="45"/>
    </location>
</feature>
<feature type="domain" description="Prepilin type IV endopeptidase peptidase" evidence="3">
    <location>
        <begin position="10"/>
        <end position="111"/>
    </location>
</feature>
<dbReference type="PANTHER" id="PTHR30487">
    <property type="entry name" value="TYPE 4 PREPILIN-LIKE PROTEINS LEADER PEPTIDE-PROCESSING ENZYME"/>
    <property type="match status" value="1"/>
</dbReference>
<protein>
    <submittedName>
        <fullName evidence="4">A24 family peptidase</fullName>
    </submittedName>
</protein>
<evidence type="ECO:0000313" key="4">
    <source>
        <dbReference type="EMBL" id="WNM61943.1"/>
    </source>
</evidence>
<evidence type="ECO:0000259" key="3">
    <source>
        <dbReference type="Pfam" id="PF01478"/>
    </source>
</evidence>
<dbReference type="InterPro" id="IPR050882">
    <property type="entry name" value="Prepilin_peptidase/N-MTase"/>
</dbReference>
<dbReference type="RefSeq" id="WP_312744704.1">
    <property type="nucleotide sequence ID" value="NZ_CP116968.1"/>
</dbReference>
<name>A0AA96GI82_9BACT</name>
<feature type="transmembrane region" description="Helical" evidence="2">
    <location>
        <begin position="52"/>
        <end position="71"/>
    </location>
</feature>
<dbReference type="GO" id="GO:0005886">
    <property type="term" value="C:plasma membrane"/>
    <property type="evidence" value="ECO:0007669"/>
    <property type="project" value="TreeGrafter"/>
</dbReference>
<sequence>MNTSILLFGLALGLVVAAITDVREGRIPNWLTGSLAVFGIGVNSLAYGWDGFLFGLGGLIMGLVCLIFFYLKGGMGAGDVKLLGAIGTILGPGQVVFAFAFAAMLGGLYSLALLSNQGGMRHAWDRMFLLLATLKVTRTIPVSDASIPTEPKLRYALVLGLGTVIAKTLFYYDVL</sequence>
<dbReference type="EMBL" id="CP116968">
    <property type="protein sequence ID" value="WNM61943.1"/>
    <property type="molecule type" value="Genomic_DNA"/>
</dbReference>
<dbReference type="Gene3D" id="1.20.120.1220">
    <property type="match status" value="1"/>
</dbReference>
<dbReference type="Proteomes" id="UP001302494">
    <property type="component" value="Chromosome"/>
</dbReference>